<reference evidence="1 2" key="1">
    <citation type="journal article" date="2015" name="Genome Announc.">
        <title>Complete Genome Sequence of the Novel Leech Symbiont Mucinivorans hirudinis M3T.</title>
        <authorList>
            <person name="Nelson M.C."/>
            <person name="Bomar L."/>
            <person name="Graf J."/>
        </authorList>
    </citation>
    <scope>NUCLEOTIDE SEQUENCE [LARGE SCALE GENOMIC DNA]</scope>
    <source>
        <strain evidence="2">M3</strain>
    </source>
</reference>
<gene>
    <name evidence="1" type="ORF">BN938_2953</name>
</gene>
<organism evidence="1 2">
    <name type="scientific">Mucinivorans hirudinis</name>
    <dbReference type="NCBI Taxonomy" id="1433126"/>
    <lineage>
        <taxon>Bacteria</taxon>
        <taxon>Pseudomonadati</taxon>
        <taxon>Bacteroidota</taxon>
        <taxon>Bacteroidia</taxon>
        <taxon>Bacteroidales</taxon>
        <taxon>Rikenellaceae</taxon>
        <taxon>Mucinivorans</taxon>
    </lineage>
</organism>
<name>A0A060REE7_9BACT</name>
<sequence>MIGIPAWGVAVRGVNNKPIWIVQGLGRSTAGGSYGSMTIPKIDSRPLKAIQHADLL</sequence>
<dbReference type="HOGENOM" id="CLU_3009370_0_0_10"/>
<proteinExistence type="predicted"/>
<keyword evidence="2" id="KW-1185">Reference proteome</keyword>
<dbReference type="EMBL" id="HG934468">
    <property type="protein sequence ID" value="CDN33018.1"/>
    <property type="molecule type" value="Genomic_DNA"/>
</dbReference>
<accession>A0A060REE7</accession>
<dbReference type="STRING" id="1433126.BN938_2953"/>
<evidence type="ECO:0000313" key="2">
    <source>
        <dbReference type="Proteomes" id="UP000027616"/>
    </source>
</evidence>
<dbReference type="KEGG" id="rbc:BN938_2953"/>
<evidence type="ECO:0000313" key="1">
    <source>
        <dbReference type="EMBL" id="CDN33018.1"/>
    </source>
</evidence>
<protein>
    <submittedName>
        <fullName evidence="1">Uncharacterized protein</fullName>
    </submittedName>
</protein>
<dbReference type="Proteomes" id="UP000027616">
    <property type="component" value="Chromosome I"/>
</dbReference>
<dbReference type="AlphaFoldDB" id="A0A060REE7"/>